<keyword evidence="1" id="KW-0732">Signal</keyword>
<protein>
    <submittedName>
        <fullName evidence="2">Uncharacterized protein</fullName>
    </submittedName>
</protein>
<accession>A0AAV1UMH1</accession>
<name>A0AAV1UMH1_9STRA</name>
<reference evidence="2" key="1">
    <citation type="submission" date="2024-01" db="EMBL/GenBank/DDBJ databases">
        <authorList>
            <person name="Webb A."/>
        </authorList>
    </citation>
    <scope>NUCLEOTIDE SEQUENCE</scope>
    <source>
        <strain evidence="2">Pm1</strain>
    </source>
</reference>
<dbReference type="Proteomes" id="UP001162060">
    <property type="component" value="Unassembled WGS sequence"/>
</dbReference>
<comment type="caution">
    <text evidence="2">The sequence shown here is derived from an EMBL/GenBank/DDBJ whole genome shotgun (WGS) entry which is preliminary data.</text>
</comment>
<gene>
    <name evidence="2" type="ORF">PM001_LOCUS20058</name>
</gene>
<evidence type="ECO:0000313" key="2">
    <source>
        <dbReference type="EMBL" id="CAK7934908.1"/>
    </source>
</evidence>
<organism evidence="2 3">
    <name type="scientific">Peronospora matthiolae</name>
    <dbReference type="NCBI Taxonomy" id="2874970"/>
    <lineage>
        <taxon>Eukaryota</taxon>
        <taxon>Sar</taxon>
        <taxon>Stramenopiles</taxon>
        <taxon>Oomycota</taxon>
        <taxon>Peronosporomycetes</taxon>
        <taxon>Peronosporales</taxon>
        <taxon>Peronosporaceae</taxon>
        <taxon>Peronospora</taxon>
    </lineage>
</organism>
<evidence type="ECO:0000256" key="1">
    <source>
        <dbReference type="SAM" id="SignalP"/>
    </source>
</evidence>
<dbReference type="AlphaFoldDB" id="A0AAV1UMH1"/>
<feature type="signal peptide" evidence="1">
    <location>
        <begin position="1"/>
        <end position="19"/>
    </location>
</feature>
<dbReference type="EMBL" id="CAKLBY020000217">
    <property type="protein sequence ID" value="CAK7934908.1"/>
    <property type="molecule type" value="Genomic_DNA"/>
</dbReference>
<feature type="chain" id="PRO_5043707453" evidence="1">
    <location>
        <begin position="20"/>
        <end position="173"/>
    </location>
</feature>
<proteinExistence type="predicted"/>
<evidence type="ECO:0000313" key="3">
    <source>
        <dbReference type="Proteomes" id="UP001162060"/>
    </source>
</evidence>
<sequence>MKLVAGLVLVALAATSARAGHPATLFADDPIEEATKATKASEFTKTGSTYDTGFSIFVTKSHAGSLEVNTLQSFEDDGSVLVKGSKQIEAPVTATKMTKSTEASPSSIFGGLYKDGSGGVEIEAPVTATMTKWTKSTKTEQRRRVSVVGGLYDEYTGVLRDDQWLCSANYYDG</sequence>